<feature type="domain" description="FAD-binding PCMH-type" evidence="21">
    <location>
        <begin position="56"/>
        <end position="226"/>
    </location>
</feature>
<dbReference type="InterPro" id="IPR006094">
    <property type="entry name" value="Oxid_FAD_bind_N"/>
</dbReference>
<evidence type="ECO:0000256" key="1">
    <source>
        <dbReference type="ARBA" id="ARBA00001974"/>
    </source>
</evidence>
<dbReference type="NCBIfam" id="TIGR00179">
    <property type="entry name" value="murB"/>
    <property type="match status" value="1"/>
</dbReference>
<keyword evidence="15 20" id="KW-0560">Oxidoreductase</keyword>
<dbReference type="InterPro" id="IPR036635">
    <property type="entry name" value="MurB_C_sf"/>
</dbReference>
<dbReference type="NCBIfam" id="NF010478">
    <property type="entry name" value="PRK13903.1"/>
    <property type="match status" value="1"/>
</dbReference>
<dbReference type="PROSITE" id="PS51387">
    <property type="entry name" value="FAD_PCMH"/>
    <property type="match status" value="1"/>
</dbReference>
<evidence type="ECO:0000256" key="16">
    <source>
        <dbReference type="ARBA" id="ARBA00023306"/>
    </source>
</evidence>
<dbReference type="Gene3D" id="3.90.78.10">
    <property type="entry name" value="UDP-N-acetylenolpyruvoylglucosamine reductase, C-terminal domain"/>
    <property type="match status" value="1"/>
</dbReference>
<dbReference type="InterPro" id="IPR016167">
    <property type="entry name" value="FAD-bd_PCMH_sub1"/>
</dbReference>
<dbReference type="GO" id="GO:0008762">
    <property type="term" value="F:UDP-N-acetylmuramate dehydrogenase activity"/>
    <property type="evidence" value="ECO:0007669"/>
    <property type="project" value="UniProtKB-UniRule"/>
</dbReference>
<dbReference type="InterPro" id="IPR016166">
    <property type="entry name" value="FAD-bd_PCMH"/>
</dbReference>
<name>A0A1B3BD78_9GAMM</name>
<dbReference type="Gene3D" id="3.30.43.10">
    <property type="entry name" value="Uridine Diphospho-n-acetylenolpyruvylglucosamine Reductase, domain 2"/>
    <property type="match status" value="1"/>
</dbReference>
<dbReference type="Proteomes" id="UP000094147">
    <property type="component" value="Chromosome"/>
</dbReference>
<evidence type="ECO:0000256" key="19">
    <source>
        <dbReference type="ARBA" id="ARBA00048914"/>
    </source>
</evidence>
<feature type="active site" evidence="20">
    <location>
        <position position="370"/>
    </location>
</feature>
<evidence type="ECO:0000256" key="18">
    <source>
        <dbReference type="ARBA" id="ARBA00031026"/>
    </source>
</evidence>
<keyword evidence="23" id="KW-1185">Reference proteome</keyword>
<evidence type="ECO:0000259" key="21">
    <source>
        <dbReference type="PROSITE" id="PS51387"/>
    </source>
</evidence>
<keyword evidence="13 20" id="KW-0133">Cell shape</keyword>
<dbReference type="InterPro" id="IPR011601">
    <property type="entry name" value="MurB_C"/>
</dbReference>
<dbReference type="Gene3D" id="3.30.465.10">
    <property type="match status" value="1"/>
</dbReference>
<dbReference type="NCBIfam" id="NF000755">
    <property type="entry name" value="PRK00046.1"/>
    <property type="match status" value="1"/>
</dbReference>
<evidence type="ECO:0000256" key="15">
    <source>
        <dbReference type="ARBA" id="ARBA00023002"/>
    </source>
</evidence>
<dbReference type="GO" id="GO:0005829">
    <property type="term" value="C:cytosol"/>
    <property type="evidence" value="ECO:0007669"/>
    <property type="project" value="TreeGrafter"/>
</dbReference>
<proteinExistence type="inferred from homology"/>
<comment type="subcellular location">
    <subcellularLocation>
        <location evidence="3 20">Cytoplasm</location>
    </subcellularLocation>
</comment>
<evidence type="ECO:0000256" key="12">
    <source>
        <dbReference type="ARBA" id="ARBA00022857"/>
    </source>
</evidence>
<evidence type="ECO:0000256" key="3">
    <source>
        <dbReference type="ARBA" id="ARBA00004496"/>
    </source>
</evidence>
<evidence type="ECO:0000256" key="13">
    <source>
        <dbReference type="ARBA" id="ARBA00022960"/>
    </source>
</evidence>
<dbReference type="InterPro" id="IPR036318">
    <property type="entry name" value="FAD-bd_PCMH-like_sf"/>
</dbReference>
<accession>A0A1B3BD78</accession>
<evidence type="ECO:0000256" key="11">
    <source>
        <dbReference type="ARBA" id="ARBA00022827"/>
    </source>
</evidence>
<evidence type="ECO:0000313" key="23">
    <source>
        <dbReference type="Proteomes" id="UP000094147"/>
    </source>
</evidence>
<evidence type="ECO:0000256" key="5">
    <source>
        <dbReference type="ARBA" id="ARBA00010485"/>
    </source>
</evidence>
<comment type="similarity">
    <text evidence="5 20">Belongs to the MurB family.</text>
</comment>
<dbReference type="GO" id="GO:0008360">
    <property type="term" value="P:regulation of cell shape"/>
    <property type="evidence" value="ECO:0007669"/>
    <property type="project" value="UniProtKB-KW"/>
</dbReference>
<keyword evidence="10 20" id="KW-0285">Flavoprotein</keyword>
<dbReference type="GO" id="GO:0071949">
    <property type="term" value="F:FAD binding"/>
    <property type="evidence" value="ECO:0007669"/>
    <property type="project" value="InterPro"/>
</dbReference>
<reference evidence="23" key="1">
    <citation type="submission" date="2015-08" db="EMBL/GenBank/DDBJ databases">
        <authorList>
            <person name="Kim K.M."/>
        </authorList>
    </citation>
    <scope>NUCLEOTIDE SEQUENCE [LARGE SCALE GENOMIC DNA]</scope>
    <source>
        <strain evidence="23">KCTC 23892</strain>
    </source>
</reference>
<comment type="function">
    <text evidence="2 20">Cell wall formation.</text>
</comment>
<dbReference type="GO" id="GO:0009252">
    <property type="term" value="P:peptidoglycan biosynthetic process"/>
    <property type="evidence" value="ECO:0007669"/>
    <property type="project" value="UniProtKB-UniRule"/>
</dbReference>
<evidence type="ECO:0000256" key="17">
    <source>
        <dbReference type="ARBA" id="ARBA00023316"/>
    </source>
</evidence>
<evidence type="ECO:0000256" key="7">
    <source>
        <dbReference type="ARBA" id="ARBA00015188"/>
    </source>
</evidence>
<dbReference type="EC" id="1.3.1.98" evidence="6 20"/>
<comment type="catalytic activity">
    <reaction evidence="19 20">
        <text>UDP-N-acetyl-alpha-D-muramate + NADP(+) = UDP-N-acetyl-3-O-(1-carboxyvinyl)-alpha-D-glucosamine + NADPH + H(+)</text>
        <dbReference type="Rhea" id="RHEA:12248"/>
        <dbReference type="ChEBI" id="CHEBI:15378"/>
        <dbReference type="ChEBI" id="CHEBI:57783"/>
        <dbReference type="ChEBI" id="CHEBI:58349"/>
        <dbReference type="ChEBI" id="CHEBI:68483"/>
        <dbReference type="ChEBI" id="CHEBI:70757"/>
        <dbReference type="EC" id="1.3.1.98"/>
    </reaction>
</comment>
<evidence type="ECO:0000256" key="10">
    <source>
        <dbReference type="ARBA" id="ARBA00022630"/>
    </source>
</evidence>
<gene>
    <name evidence="20" type="primary">murB</name>
    <name evidence="22" type="ORF">KS2013_2004</name>
</gene>
<dbReference type="KEGG" id="ksd:KS2013_2004"/>
<dbReference type="Pfam" id="PF02873">
    <property type="entry name" value="MurB_C"/>
    <property type="match status" value="1"/>
</dbReference>
<evidence type="ECO:0000256" key="9">
    <source>
        <dbReference type="ARBA" id="ARBA00022618"/>
    </source>
</evidence>
<organism evidence="22 23">
    <name type="scientific">Kangiella sediminilitoris</name>
    <dbReference type="NCBI Taxonomy" id="1144748"/>
    <lineage>
        <taxon>Bacteria</taxon>
        <taxon>Pseudomonadati</taxon>
        <taxon>Pseudomonadota</taxon>
        <taxon>Gammaproteobacteria</taxon>
        <taxon>Kangiellales</taxon>
        <taxon>Kangiellaceae</taxon>
        <taxon>Kangiella</taxon>
    </lineage>
</organism>
<keyword evidence="17 20" id="KW-0961">Cell wall biogenesis/degradation</keyword>
<dbReference type="PANTHER" id="PTHR21071">
    <property type="entry name" value="UDP-N-ACETYLENOLPYRUVOYLGLUCOSAMINE REDUCTASE"/>
    <property type="match status" value="1"/>
</dbReference>
<evidence type="ECO:0000256" key="6">
    <source>
        <dbReference type="ARBA" id="ARBA00012518"/>
    </source>
</evidence>
<keyword evidence="16 20" id="KW-0131">Cell cycle</keyword>
<comment type="cofactor">
    <cofactor evidence="1 20">
        <name>FAD</name>
        <dbReference type="ChEBI" id="CHEBI:57692"/>
    </cofactor>
</comment>
<dbReference type="GO" id="GO:0051301">
    <property type="term" value="P:cell division"/>
    <property type="evidence" value="ECO:0007669"/>
    <property type="project" value="UniProtKB-KW"/>
</dbReference>
<dbReference type="SUPFAM" id="SSF56176">
    <property type="entry name" value="FAD-binding/transporter-associated domain-like"/>
    <property type="match status" value="1"/>
</dbReference>
<dbReference type="InterPro" id="IPR016169">
    <property type="entry name" value="FAD-bd_PCMH_sub2"/>
</dbReference>
<keyword evidence="8 20" id="KW-0963">Cytoplasm</keyword>
<dbReference type="GO" id="GO:0071555">
    <property type="term" value="P:cell wall organization"/>
    <property type="evidence" value="ECO:0007669"/>
    <property type="project" value="UniProtKB-KW"/>
</dbReference>
<evidence type="ECO:0000256" key="2">
    <source>
        <dbReference type="ARBA" id="ARBA00003921"/>
    </source>
</evidence>
<evidence type="ECO:0000313" key="22">
    <source>
        <dbReference type="EMBL" id="AOE50713.1"/>
    </source>
</evidence>
<keyword evidence="11 20" id="KW-0274">FAD</keyword>
<dbReference type="HAMAP" id="MF_00037">
    <property type="entry name" value="MurB"/>
    <property type="match status" value="1"/>
</dbReference>
<evidence type="ECO:0000256" key="14">
    <source>
        <dbReference type="ARBA" id="ARBA00022984"/>
    </source>
</evidence>
<dbReference type="PATRIC" id="fig|1144748.3.peg.2023"/>
<dbReference type="UniPathway" id="UPA00219"/>
<evidence type="ECO:0000256" key="20">
    <source>
        <dbReference type="HAMAP-Rule" id="MF_00037"/>
    </source>
</evidence>
<dbReference type="SUPFAM" id="SSF56194">
    <property type="entry name" value="Uridine diphospho-N-Acetylenolpyruvylglucosamine reductase, MurB, C-terminal domain"/>
    <property type="match status" value="1"/>
</dbReference>
<evidence type="ECO:0000256" key="8">
    <source>
        <dbReference type="ARBA" id="ARBA00022490"/>
    </source>
</evidence>
<dbReference type="PANTHER" id="PTHR21071:SF4">
    <property type="entry name" value="UDP-N-ACETYLENOLPYRUVOYLGLUCOSAMINE REDUCTASE"/>
    <property type="match status" value="1"/>
</dbReference>
<keyword evidence="12 20" id="KW-0521">NADP</keyword>
<protein>
    <recommendedName>
        <fullName evidence="7 20">UDP-N-acetylenolpyruvoylglucosamine reductase</fullName>
        <ecNumber evidence="6 20">1.3.1.98</ecNumber>
    </recommendedName>
    <alternativeName>
        <fullName evidence="18 20">UDP-N-acetylmuramate dehydrogenase</fullName>
    </alternativeName>
</protein>
<sequence>MLRWQIEMAVICNKVLRIPDVVFQKMSDTILNTFEVLIEIIMPQAHSLKKFNTFGVEASCDQFFRFHHERDIQDWLAGLPIPKEKFFVLGGGSNLLLLNHIPLTFMQADIQGIRYEDKGESVIVHAGAGVNWHELVMDTLDKGYSGLENLSLIPGNVGAAPIQNIGAYGVELEQRFVSLRAVDLYSGACKTFLHDDCQFGYRDSIFKRELRGQYVITEVQLKLDKKPELVLTYGPLKVLSKQKQVLTAKDVSNEVIRVRQSKLPDPEKLGNAGSFFKNPVVNQQQYNNLKIRYPDLVAYPVGNDAFKLAAGWLIDKAGLKGYRHGDAGVHQQQALVLVNHGNATGEDILNLAAYVRDTVKTEFDVELEPEVWIIGEQQVFS</sequence>
<dbReference type="Pfam" id="PF01565">
    <property type="entry name" value="FAD_binding_4"/>
    <property type="match status" value="1"/>
</dbReference>
<comment type="pathway">
    <text evidence="4 20">Cell wall biogenesis; peptidoglycan biosynthesis.</text>
</comment>
<dbReference type="AlphaFoldDB" id="A0A1B3BD78"/>
<keyword evidence="14 20" id="KW-0573">Peptidoglycan synthesis</keyword>
<dbReference type="STRING" id="1144748.KS2013_2004"/>
<feature type="active site" description="Proton donor" evidence="20">
    <location>
        <position position="274"/>
    </location>
</feature>
<feature type="active site" evidence="20">
    <location>
        <position position="202"/>
    </location>
</feature>
<dbReference type="InterPro" id="IPR003170">
    <property type="entry name" value="MurB"/>
</dbReference>
<keyword evidence="9 20" id="KW-0132">Cell division</keyword>
<evidence type="ECO:0000256" key="4">
    <source>
        <dbReference type="ARBA" id="ARBA00004752"/>
    </source>
</evidence>
<dbReference type="EMBL" id="CP012418">
    <property type="protein sequence ID" value="AOE50713.1"/>
    <property type="molecule type" value="Genomic_DNA"/>
</dbReference>